<feature type="binding site" evidence="5">
    <location>
        <begin position="218"/>
        <end position="225"/>
    </location>
    <ligand>
        <name>ATP</name>
        <dbReference type="ChEBI" id="CHEBI:30616"/>
    </ligand>
</feature>
<dbReference type="PROSITE" id="PS51198">
    <property type="entry name" value="UVRD_HELICASE_ATP_BIND"/>
    <property type="match status" value="1"/>
</dbReference>
<protein>
    <submittedName>
        <fullName evidence="7">AAA family ATPase</fullName>
    </submittedName>
</protein>
<evidence type="ECO:0000256" key="5">
    <source>
        <dbReference type="PROSITE-ProRule" id="PRU00560"/>
    </source>
</evidence>
<sequence length="756" mass="88576">MDAREHQDFKKEKERLEFTKNYIEIVLEAAEKSKSDYQGNIKQALVDLDYLDSSLSYVNVLANANMLQTTEKDLRNLRSIQNRPYFARIDFTPKDQSQEEKLYIGKTSLYKKDTREPVIVDWRSPIANVYYEGQLGDVSYEANGETLEGELSLKRQYVIEDNQLEEIRDIDLTARDQILQESLTTSASNRLKEIVSTIQAEQNRIIRADMDKPLIVQGVAGSGKTTIALHRMAYFIYTYAENFDPQQLMILAPNRLFLDYISDVLPELGVDQVTQTTFTDYVQGALGQSLNFISKDQKLIQLIENEESRELQWVSHFKGSLDFYHLLTEYMEYLIQDWIPSEDMKLERYTVFSAKKMKQLFFEEYTYLPPFKRLEKLKEMVKKQVKSKTTEIIEKVEEVYDRQIDKARYGIRDEEKRSQKTVALWDRKEAHVKKLEKEAKKLVPTFVRKMPKGDAFLYYQRLITQPKVVQQVAKNYLNKEEQKVFLEWNKQNKQEGKLDLEDAAPILYIQQAIYGIEKKWMFKNVFIDEAQDYSLFEFEVLKKACGTSLFTILGDLSQGIHSYRGINNWEDVTEYIFPKATYLTLKQSYRSTVEIMEVANKLMQLQPYKGMILAEPVVRHDKAPEAMAYSDSKGAITKIIQQIHEMKGENYQSFAIIGKTTEDCERIYRSIEELDPKLEAALLKEDEENYHHDVVIVPSYLSKGLEFDVVFIMTMDKAFEETELDIKLLYVAMTRGLHRLNVYYDQMYPGIMKKIF</sequence>
<dbReference type="RefSeq" id="WP_088073317.1">
    <property type="nucleotide sequence ID" value="NZ_JAHQCR010000084.1"/>
</dbReference>
<organism evidence="7 8">
    <name type="scientific">Evansella alkalicola</name>
    <dbReference type="NCBI Taxonomy" id="745819"/>
    <lineage>
        <taxon>Bacteria</taxon>
        <taxon>Bacillati</taxon>
        <taxon>Bacillota</taxon>
        <taxon>Bacilli</taxon>
        <taxon>Bacillales</taxon>
        <taxon>Bacillaceae</taxon>
        <taxon>Evansella</taxon>
    </lineage>
</organism>
<evidence type="ECO:0000259" key="6">
    <source>
        <dbReference type="PROSITE" id="PS51198"/>
    </source>
</evidence>
<keyword evidence="2 5" id="KW-0378">Hydrolase</keyword>
<comment type="caution">
    <text evidence="7">The sequence shown here is derived from an EMBL/GenBank/DDBJ whole genome shotgun (WGS) entry which is preliminary data.</text>
</comment>
<dbReference type="SUPFAM" id="SSF52540">
    <property type="entry name" value="P-loop containing nucleoside triphosphate hydrolases"/>
    <property type="match status" value="1"/>
</dbReference>
<evidence type="ECO:0000313" key="8">
    <source>
        <dbReference type="Proteomes" id="UP000790580"/>
    </source>
</evidence>
<dbReference type="Pfam" id="PF00580">
    <property type="entry name" value="UvrD-helicase"/>
    <property type="match status" value="1"/>
</dbReference>
<evidence type="ECO:0000256" key="1">
    <source>
        <dbReference type="ARBA" id="ARBA00022741"/>
    </source>
</evidence>
<dbReference type="InterPro" id="IPR014016">
    <property type="entry name" value="UvrD-like_ATP-bd"/>
</dbReference>
<dbReference type="NCBIfam" id="NF041464">
    <property type="entry name" value="HelD_BACSU"/>
    <property type="match status" value="1"/>
</dbReference>
<evidence type="ECO:0000313" key="7">
    <source>
        <dbReference type="EMBL" id="MBU9723660.1"/>
    </source>
</evidence>
<gene>
    <name evidence="7" type="ORF">KS407_19770</name>
</gene>
<keyword evidence="1 5" id="KW-0547">Nucleotide-binding</keyword>
<dbReference type="InterPro" id="IPR027785">
    <property type="entry name" value="UvrD-like_helicase_C"/>
</dbReference>
<dbReference type="PANTHER" id="PTHR11070">
    <property type="entry name" value="UVRD / RECB / PCRA DNA HELICASE FAMILY MEMBER"/>
    <property type="match status" value="1"/>
</dbReference>
<feature type="domain" description="UvrD-like helicase ATP-binding" evidence="6">
    <location>
        <begin position="197"/>
        <end position="592"/>
    </location>
</feature>
<dbReference type="InterPro" id="IPR000212">
    <property type="entry name" value="DNA_helicase_UvrD/REP"/>
</dbReference>
<dbReference type="Pfam" id="PF13538">
    <property type="entry name" value="UvrD_C_2"/>
    <property type="match status" value="1"/>
</dbReference>
<evidence type="ECO:0000256" key="3">
    <source>
        <dbReference type="ARBA" id="ARBA00022806"/>
    </source>
</evidence>
<keyword evidence="3 5" id="KW-0347">Helicase</keyword>
<accession>A0ABS6K254</accession>
<evidence type="ECO:0000256" key="4">
    <source>
        <dbReference type="ARBA" id="ARBA00022840"/>
    </source>
</evidence>
<dbReference type="InterPro" id="IPR027417">
    <property type="entry name" value="P-loop_NTPase"/>
</dbReference>
<name>A0ABS6K254_9BACI</name>
<keyword evidence="4 5" id="KW-0067">ATP-binding</keyword>
<dbReference type="Gene3D" id="3.40.50.300">
    <property type="entry name" value="P-loop containing nucleotide triphosphate hydrolases"/>
    <property type="match status" value="2"/>
</dbReference>
<evidence type="ECO:0000256" key="2">
    <source>
        <dbReference type="ARBA" id="ARBA00022801"/>
    </source>
</evidence>
<keyword evidence="8" id="KW-1185">Reference proteome</keyword>
<reference evidence="7 8" key="1">
    <citation type="submission" date="2021-06" db="EMBL/GenBank/DDBJ databases">
        <title>Bacillus sp. RD4P76, an endophyte from a halophyte.</title>
        <authorList>
            <person name="Sun J.-Q."/>
        </authorList>
    </citation>
    <scope>NUCLEOTIDE SEQUENCE [LARGE SCALE GENOMIC DNA]</scope>
    <source>
        <strain evidence="7 8">JCM 17098</strain>
    </source>
</reference>
<dbReference type="PANTHER" id="PTHR11070:SF17">
    <property type="entry name" value="DNA HELICASE IV"/>
    <property type="match status" value="1"/>
</dbReference>
<dbReference type="Proteomes" id="UP000790580">
    <property type="component" value="Unassembled WGS sequence"/>
</dbReference>
<proteinExistence type="predicted"/>
<dbReference type="EMBL" id="JAHQCR010000084">
    <property type="protein sequence ID" value="MBU9723660.1"/>
    <property type="molecule type" value="Genomic_DNA"/>
</dbReference>
<dbReference type="InterPro" id="IPR048228">
    <property type="entry name" value="HelD_bacillota"/>
</dbReference>